<dbReference type="EMBL" id="JAUHJS010000002">
    <property type="protein sequence ID" value="MDN4164838.1"/>
    <property type="molecule type" value="Genomic_DNA"/>
</dbReference>
<reference evidence="1" key="1">
    <citation type="submission" date="2023-06" db="EMBL/GenBank/DDBJ databases">
        <title>Cytophagales bacterium Strain LB-30, isolated from soil.</title>
        <authorList>
            <person name="Liu B."/>
        </authorList>
    </citation>
    <scope>NUCLEOTIDE SEQUENCE</scope>
    <source>
        <strain evidence="1">LB-30</strain>
    </source>
</reference>
<proteinExistence type="predicted"/>
<comment type="caution">
    <text evidence="1">The sequence shown here is derived from an EMBL/GenBank/DDBJ whole genome shotgun (WGS) entry which is preliminary data.</text>
</comment>
<dbReference type="InterPro" id="IPR036163">
    <property type="entry name" value="HMA_dom_sf"/>
</dbReference>
<protein>
    <recommendedName>
        <fullName evidence="3">HMA domain-containing protein</fullName>
    </recommendedName>
</protein>
<accession>A0ABT8F3G0</accession>
<keyword evidence="2" id="KW-1185">Reference proteome</keyword>
<dbReference type="RefSeq" id="WP_320003364.1">
    <property type="nucleotide sequence ID" value="NZ_JAUHJS010000002.1"/>
</dbReference>
<evidence type="ECO:0000313" key="1">
    <source>
        <dbReference type="EMBL" id="MDN4164838.1"/>
    </source>
</evidence>
<dbReference type="Proteomes" id="UP001168552">
    <property type="component" value="Unassembled WGS sequence"/>
</dbReference>
<name>A0ABT8F3G0_9BACT</name>
<organism evidence="1 2">
    <name type="scientific">Shiella aurantiaca</name>
    <dbReference type="NCBI Taxonomy" id="3058365"/>
    <lineage>
        <taxon>Bacteria</taxon>
        <taxon>Pseudomonadati</taxon>
        <taxon>Bacteroidota</taxon>
        <taxon>Cytophagia</taxon>
        <taxon>Cytophagales</taxon>
        <taxon>Shiellaceae</taxon>
        <taxon>Shiella</taxon>
    </lineage>
</organism>
<sequence>MKKSILPIVLILLIAGFAFSKKQSSRLEVRQVTYVHFTLEGLLNQEQATEIKKNLKKQKGVTAASVNFESGKASAAFFPEENNRKRIRLMLDAVPGIAVADYELVSDPNRPTCPMKTVGNWFSFLN</sequence>
<dbReference type="CDD" id="cd00371">
    <property type="entry name" value="HMA"/>
    <property type="match status" value="1"/>
</dbReference>
<dbReference type="SUPFAM" id="SSF55008">
    <property type="entry name" value="HMA, heavy metal-associated domain"/>
    <property type="match status" value="1"/>
</dbReference>
<dbReference type="Gene3D" id="3.30.70.100">
    <property type="match status" value="1"/>
</dbReference>
<gene>
    <name evidence="1" type="ORF">QWY31_04955</name>
</gene>
<dbReference type="InterPro" id="IPR006121">
    <property type="entry name" value="HMA_dom"/>
</dbReference>
<evidence type="ECO:0008006" key="3">
    <source>
        <dbReference type="Google" id="ProtNLM"/>
    </source>
</evidence>
<evidence type="ECO:0000313" key="2">
    <source>
        <dbReference type="Proteomes" id="UP001168552"/>
    </source>
</evidence>